<evidence type="ECO:0000256" key="6">
    <source>
        <dbReference type="ARBA" id="ARBA00022729"/>
    </source>
</evidence>
<dbReference type="InterPro" id="IPR036942">
    <property type="entry name" value="Beta-barrel_TonB_sf"/>
</dbReference>
<evidence type="ECO:0000256" key="8">
    <source>
        <dbReference type="ARBA" id="ARBA00023065"/>
    </source>
</evidence>
<evidence type="ECO:0000256" key="4">
    <source>
        <dbReference type="ARBA" id="ARBA00022496"/>
    </source>
</evidence>
<keyword evidence="2 12" id="KW-0813">Transport</keyword>
<evidence type="ECO:0000256" key="2">
    <source>
        <dbReference type="ARBA" id="ARBA00022448"/>
    </source>
</evidence>
<evidence type="ECO:0000313" key="18">
    <source>
        <dbReference type="Proteomes" id="UP001202831"/>
    </source>
</evidence>
<feature type="domain" description="TonB-dependent receptor-like beta-barrel" evidence="15">
    <location>
        <begin position="268"/>
        <end position="729"/>
    </location>
</feature>
<evidence type="ECO:0000256" key="1">
    <source>
        <dbReference type="ARBA" id="ARBA00004571"/>
    </source>
</evidence>
<comment type="subcellular location">
    <subcellularLocation>
        <location evidence="1 12">Cell outer membrane</location>
        <topology evidence="1 12">Multi-pass membrane protein</topology>
    </subcellularLocation>
</comment>
<keyword evidence="9 14" id="KW-0798">TonB box</keyword>
<reference evidence="17 18" key="1">
    <citation type="submission" date="2022-01" db="EMBL/GenBank/DDBJ databases">
        <title>Whole genome-based taxonomy of the Shewanellaceae.</title>
        <authorList>
            <person name="Martin-Rodriguez A.J."/>
        </authorList>
    </citation>
    <scope>NUCLEOTIDE SEQUENCE [LARGE SCALE GENOMIC DNA]</scope>
    <source>
        <strain evidence="17 18">DSM 21332</strain>
    </source>
</reference>
<evidence type="ECO:0000256" key="13">
    <source>
        <dbReference type="PROSITE-ProRule" id="PRU10144"/>
    </source>
</evidence>
<comment type="similarity">
    <text evidence="12 14">Belongs to the TonB-dependent receptor family.</text>
</comment>
<evidence type="ECO:0000256" key="14">
    <source>
        <dbReference type="RuleBase" id="RU003357"/>
    </source>
</evidence>
<dbReference type="PROSITE" id="PS52016">
    <property type="entry name" value="TONB_DEPENDENT_REC_3"/>
    <property type="match status" value="1"/>
</dbReference>
<dbReference type="Pfam" id="PF00593">
    <property type="entry name" value="TonB_dep_Rec_b-barrel"/>
    <property type="match status" value="1"/>
</dbReference>
<evidence type="ECO:0000256" key="10">
    <source>
        <dbReference type="ARBA" id="ARBA00023136"/>
    </source>
</evidence>
<dbReference type="InterPro" id="IPR039426">
    <property type="entry name" value="TonB-dep_rcpt-like"/>
</dbReference>
<dbReference type="CDD" id="cd01347">
    <property type="entry name" value="ligand_gated_channel"/>
    <property type="match status" value="1"/>
</dbReference>
<protein>
    <submittedName>
        <fullName evidence="17">TonB-dependent receptor</fullName>
    </submittedName>
</protein>
<keyword evidence="5 12" id="KW-0812">Transmembrane</keyword>
<feature type="domain" description="TonB-dependent receptor plug" evidence="16">
    <location>
        <begin position="15"/>
        <end position="127"/>
    </location>
</feature>
<gene>
    <name evidence="17" type="ORF">L2725_05610</name>
</gene>
<dbReference type="PROSITE" id="PS01156">
    <property type="entry name" value="TONB_DEPENDENT_REC_2"/>
    <property type="match status" value="1"/>
</dbReference>
<evidence type="ECO:0000256" key="5">
    <source>
        <dbReference type="ARBA" id="ARBA00022692"/>
    </source>
</evidence>
<name>A0ABT0N4C0_9GAMM</name>
<evidence type="ECO:0000256" key="12">
    <source>
        <dbReference type="PROSITE-ProRule" id="PRU01360"/>
    </source>
</evidence>
<evidence type="ECO:0000256" key="11">
    <source>
        <dbReference type="ARBA" id="ARBA00023237"/>
    </source>
</evidence>
<keyword evidence="6" id="KW-0732">Signal</keyword>
<keyword evidence="10 12" id="KW-0472">Membrane</keyword>
<dbReference type="EMBL" id="JAKIKT010000002">
    <property type="protein sequence ID" value="MCL2913262.1"/>
    <property type="molecule type" value="Genomic_DNA"/>
</dbReference>
<keyword evidence="7" id="KW-0408">Iron</keyword>
<evidence type="ECO:0000259" key="15">
    <source>
        <dbReference type="Pfam" id="PF00593"/>
    </source>
</evidence>
<keyword evidence="17" id="KW-0675">Receptor</keyword>
<dbReference type="Gene3D" id="2.40.170.20">
    <property type="entry name" value="TonB-dependent receptor, beta-barrel domain"/>
    <property type="match status" value="2"/>
</dbReference>
<dbReference type="InterPro" id="IPR010917">
    <property type="entry name" value="TonB_rcpt_CS"/>
</dbReference>
<dbReference type="InterPro" id="IPR012910">
    <property type="entry name" value="Plug_dom"/>
</dbReference>
<dbReference type="Pfam" id="PF07715">
    <property type="entry name" value="Plug"/>
    <property type="match status" value="1"/>
</dbReference>
<keyword evidence="8" id="KW-0406">Ion transport</keyword>
<evidence type="ECO:0000259" key="16">
    <source>
        <dbReference type="Pfam" id="PF07715"/>
    </source>
</evidence>
<dbReference type="RefSeq" id="WP_249248073.1">
    <property type="nucleotide sequence ID" value="NZ_JAKIKT010000002.1"/>
</dbReference>
<dbReference type="SUPFAM" id="SSF56935">
    <property type="entry name" value="Porins"/>
    <property type="match status" value="1"/>
</dbReference>
<evidence type="ECO:0000256" key="3">
    <source>
        <dbReference type="ARBA" id="ARBA00022452"/>
    </source>
</evidence>
<organism evidence="17 18">
    <name type="scientific">Shewanella corallii</name>
    <dbReference type="NCBI Taxonomy" id="560080"/>
    <lineage>
        <taxon>Bacteria</taxon>
        <taxon>Pseudomonadati</taxon>
        <taxon>Pseudomonadota</taxon>
        <taxon>Gammaproteobacteria</taxon>
        <taxon>Alteromonadales</taxon>
        <taxon>Shewanellaceae</taxon>
        <taxon>Shewanella</taxon>
    </lineage>
</organism>
<evidence type="ECO:0000256" key="9">
    <source>
        <dbReference type="ARBA" id="ARBA00023077"/>
    </source>
</evidence>
<dbReference type="Proteomes" id="UP001202831">
    <property type="component" value="Unassembled WGS sequence"/>
</dbReference>
<evidence type="ECO:0000313" key="17">
    <source>
        <dbReference type="EMBL" id="MCL2913262.1"/>
    </source>
</evidence>
<feature type="short sequence motif" description="TonB C-terminal box" evidence="13">
    <location>
        <begin position="749"/>
        <end position="766"/>
    </location>
</feature>
<proteinExistence type="inferred from homology"/>
<keyword evidence="11 12" id="KW-0998">Cell outer membrane</keyword>
<dbReference type="PANTHER" id="PTHR32552:SF81">
    <property type="entry name" value="TONB-DEPENDENT OUTER MEMBRANE RECEPTOR"/>
    <property type="match status" value="1"/>
</dbReference>
<sequence length="766" mass="83132">MEVIEVSARKKVESIQETPLSIAAFNQDSLKSRGIGDISQVADFVSNLTFDSTAPISGSSNAASVFIRGVGQSDFVFTSDPGVGIYLDGVYIARSTGSIFDSMDVDRIEIVRGPQGTLFGKNTIGGAISVVTKKPDEEFSGGAEVTLGNFSHRKFRGYVNVPLTDNWFSRLSVGVNDKDGYGRRLITGQSLGGEEKRSARFSSRWYASDALTFDLSADWSRADEESPVSTLVNNDPDQIGAPTTIFGGLAYNNLIGGNPLAGNTNPALAAFALLPGLPAGTQRYDKQWLTNDLFTSNATGPTGSKYDILGVSLEANLELTDSLSLKSISGFREFDTQFGRDPDGSPLDLVSTYNEMEHHQFSQEFQVSGQAFSDRMDWIVGLYYMEEKGSDRVTVSFAQETFDIYANEGVGCNLEGIGGPNLIPAGICPNIFRVDARGDGTSIDNSSKAVFGEAEYALTDSLDVTLGLRWSEDDKGVDTSGYLIGGAQAIANPVANETFSNVSGRAIARYTWQPNFITYLSYSQGYKSGGFNPRYGLPLPAPTSFKPEEVDTWELGLKADFWDDRARLNFAGFSANYDDIQVVVFDNGIPRTINAAEGRIRGLELDLVLLATEDLTFNLNYGLLDAEYSRLDAAVTGSFGTPIVNPITKDMMFVNTPENSLSVGAQYYLPVGEYGDLNLRVDANYKSKVANDAINTPELIQKGLTLVNMTATYKPHNQAWSVSLYGRNLTDEVYITSGVADKPGFGLVEVNAARPREYGVSISYDF</sequence>
<comment type="caution">
    <text evidence="17">The sequence shown here is derived from an EMBL/GenBank/DDBJ whole genome shotgun (WGS) entry which is preliminary data.</text>
</comment>
<dbReference type="InterPro" id="IPR000531">
    <property type="entry name" value="Beta-barrel_TonB"/>
</dbReference>
<dbReference type="PANTHER" id="PTHR32552">
    <property type="entry name" value="FERRICHROME IRON RECEPTOR-RELATED"/>
    <property type="match status" value="1"/>
</dbReference>
<keyword evidence="4" id="KW-0410">Iron transport</keyword>
<keyword evidence="18" id="KW-1185">Reference proteome</keyword>
<keyword evidence="3 12" id="KW-1134">Transmembrane beta strand</keyword>
<accession>A0ABT0N4C0</accession>
<evidence type="ECO:0000256" key="7">
    <source>
        <dbReference type="ARBA" id="ARBA00023004"/>
    </source>
</evidence>